<protein>
    <submittedName>
        <fullName evidence="2">Uncharacterized protein</fullName>
    </submittedName>
</protein>
<dbReference type="OrthoDB" id="5424391at2759"/>
<dbReference type="EMBL" id="MU004295">
    <property type="protein sequence ID" value="KAF2661265.1"/>
    <property type="molecule type" value="Genomic_DNA"/>
</dbReference>
<evidence type="ECO:0000256" key="1">
    <source>
        <dbReference type="SAM" id="MobiDB-lite"/>
    </source>
</evidence>
<accession>A0A6A6TMH9</accession>
<evidence type="ECO:0000313" key="3">
    <source>
        <dbReference type="Proteomes" id="UP000799324"/>
    </source>
</evidence>
<name>A0A6A6TMH9_9PLEO</name>
<organism evidence="2 3">
    <name type="scientific">Lophiostoma macrostomum CBS 122681</name>
    <dbReference type="NCBI Taxonomy" id="1314788"/>
    <lineage>
        <taxon>Eukaryota</taxon>
        <taxon>Fungi</taxon>
        <taxon>Dikarya</taxon>
        <taxon>Ascomycota</taxon>
        <taxon>Pezizomycotina</taxon>
        <taxon>Dothideomycetes</taxon>
        <taxon>Pleosporomycetidae</taxon>
        <taxon>Pleosporales</taxon>
        <taxon>Lophiostomataceae</taxon>
        <taxon>Lophiostoma</taxon>
    </lineage>
</organism>
<keyword evidence="3" id="KW-1185">Reference proteome</keyword>
<gene>
    <name evidence="2" type="ORF">K491DRAFT_711169</name>
</gene>
<proteinExistence type="predicted"/>
<dbReference type="AlphaFoldDB" id="A0A6A6TMH9"/>
<feature type="region of interest" description="Disordered" evidence="1">
    <location>
        <begin position="399"/>
        <end position="421"/>
    </location>
</feature>
<sequence>MQSGAQRRALSYLASKIHPQLPLTPRESEQLLKLLTTSFRTQLDREHPVTSTRESSGQASRQLVKIAALDNASPSPVPSSYSSADQHMLSILANPLFAVKPRRRASEPGSGGLHEVLRDPLTWFLNHVASGTADLSKAAACLAILKKYDERPVSVKPAAQIAKWLQTSNLETSGEFMRFSPHRLLEPLVELLSKEGEMAYCWRWLRQNRVSTDEHVVEFQSHLVRAIVGGPSGIDSDRVNLNHAVVAFMKAKETLGDSSKASGKVLRRSGTPLLRRIMAEGRPAIEPDMYESFLESAKSWALSSWSGSLQAILRLHHPTWPTAAPSIAYLRSGNALARVSSVGDVGKTFKHYRNIERNRRYLIHLCLEAARRCLAEQNYSDAQFALEFAKNHFPELTEGAKEQSQRMALREQLDQRRQQREEDSLALLNQLLPT</sequence>
<reference evidence="2" key="1">
    <citation type="journal article" date="2020" name="Stud. Mycol.">
        <title>101 Dothideomycetes genomes: a test case for predicting lifestyles and emergence of pathogens.</title>
        <authorList>
            <person name="Haridas S."/>
            <person name="Albert R."/>
            <person name="Binder M."/>
            <person name="Bloem J."/>
            <person name="Labutti K."/>
            <person name="Salamov A."/>
            <person name="Andreopoulos B."/>
            <person name="Baker S."/>
            <person name="Barry K."/>
            <person name="Bills G."/>
            <person name="Bluhm B."/>
            <person name="Cannon C."/>
            <person name="Castanera R."/>
            <person name="Culley D."/>
            <person name="Daum C."/>
            <person name="Ezra D."/>
            <person name="Gonzalez J."/>
            <person name="Henrissat B."/>
            <person name="Kuo A."/>
            <person name="Liang C."/>
            <person name="Lipzen A."/>
            <person name="Lutzoni F."/>
            <person name="Magnuson J."/>
            <person name="Mondo S."/>
            <person name="Nolan M."/>
            <person name="Ohm R."/>
            <person name="Pangilinan J."/>
            <person name="Park H.-J."/>
            <person name="Ramirez L."/>
            <person name="Alfaro M."/>
            <person name="Sun H."/>
            <person name="Tritt A."/>
            <person name="Yoshinaga Y."/>
            <person name="Zwiers L.-H."/>
            <person name="Turgeon B."/>
            <person name="Goodwin S."/>
            <person name="Spatafora J."/>
            <person name="Crous P."/>
            <person name="Grigoriev I."/>
        </authorList>
    </citation>
    <scope>NUCLEOTIDE SEQUENCE</scope>
    <source>
        <strain evidence="2">CBS 122681</strain>
    </source>
</reference>
<dbReference type="Proteomes" id="UP000799324">
    <property type="component" value="Unassembled WGS sequence"/>
</dbReference>
<evidence type="ECO:0000313" key="2">
    <source>
        <dbReference type="EMBL" id="KAF2661265.1"/>
    </source>
</evidence>